<dbReference type="Gene3D" id="3.40.50.740">
    <property type="match status" value="1"/>
</dbReference>
<dbReference type="GO" id="GO:0016491">
    <property type="term" value="F:oxidoreductase activity"/>
    <property type="evidence" value="ECO:0007669"/>
    <property type="project" value="UniProtKB-KW"/>
</dbReference>
<dbReference type="Proteomes" id="UP000463470">
    <property type="component" value="Unassembled WGS sequence"/>
</dbReference>
<dbReference type="PANTHER" id="PTHR43742:SF6">
    <property type="entry name" value="OXIDOREDUCTASE YYAE-RELATED"/>
    <property type="match status" value="1"/>
</dbReference>
<keyword evidence="6" id="KW-0408">Iron</keyword>
<organism evidence="9 10">
    <name type="scientific">Heliomicrobium undosum</name>
    <dbReference type="NCBI Taxonomy" id="121734"/>
    <lineage>
        <taxon>Bacteria</taxon>
        <taxon>Bacillati</taxon>
        <taxon>Bacillota</taxon>
        <taxon>Clostridia</taxon>
        <taxon>Eubacteriales</taxon>
        <taxon>Heliobacteriaceae</taxon>
        <taxon>Heliomicrobium</taxon>
    </lineage>
</organism>
<dbReference type="CDD" id="cd02766">
    <property type="entry name" value="MopB_3"/>
    <property type="match status" value="1"/>
</dbReference>
<dbReference type="Pfam" id="PF00384">
    <property type="entry name" value="Molybdopterin"/>
    <property type="match status" value="1"/>
</dbReference>
<evidence type="ECO:0000313" key="10">
    <source>
        <dbReference type="Proteomes" id="UP000463470"/>
    </source>
</evidence>
<keyword evidence="3" id="KW-0500">Molybdenum</keyword>
<comment type="caution">
    <text evidence="9">The sequence shown here is derived from an EMBL/GenBank/DDBJ whole genome shotgun (WGS) entry which is preliminary data.</text>
</comment>
<dbReference type="SMART" id="SM00926">
    <property type="entry name" value="Molybdop_Fe4S4"/>
    <property type="match status" value="1"/>
</dbReference>
<name>A0A845L2G0_9FIRM</name>
<dbReference type="GO" id="GO:0051536">
    <property type="term" value="F:iron-sulfur cluster binding"/>
    <property type="evidence" value="ECO:0007669"/>
    <property type="project" value="UniProtKB-KW"/>
</dbReference>
<dbReference type="AlphaFoldDB" id="A0A845L2G0"/>
<reference evidence="9 10" key="1">
    <citation type="submission" date="2020-01" db="EMBL/GenBank/DDBJ databases">
        <title>Whole-genome sequence of Heliobacterium undosum DSM 13378.</title>
        <authorList>
            <person name="Kyndt J.A."/>
            <person name="Meyer T.E."/>
        </authorList>
    </citation>
    <scope>NUCLEOTIDE SEQUENCE [LARGE SCALE GENOMIC DNA]</scope>
    <source>
        <strain evidence="9 10">DSM 13378</strain>
    </source>
</reference>
<dbReference type="Gene3D" id="3.30.2070.10">
    <property type="entry name" value="Formate dehydrogenase/DMSO reductase"/>
    <property type="match status" value="1"/>
</dbReference>
<feature type="domain" description="4Fe-4S Mo/W bis-MGD-type" evidence="8">
    <location>
        <begin position="1"/>
        <end position="58"/>
    </location>
</feature>
<evidence type="ECO:0000259" key="8">
    <source>
        <dbReference type="PROSITE" id="PS51669"/>
    </source>
</evidence>
<keyword evidence="4" id="KW-0479">Metal-binding</keyword>
<dbReference type="PANTHER" id="PTHR43742">
    <property type="entry name" value="TRIMETHYLAMINE-N-OXIDE REDUCTASE"/>
    <property type="match status" value="1"/>
</dbReference>
<dbReference type="InterPro" id="IPR006657">
    <property type="entry name" value="MoPterin_dinucl-bd_dom"/>
</dbReference>
<evidence type="ECO:0000256" key="1">
    <source>
        <dbReference type="ARBA" id="ARBA00001942"/>
    </source>
</evidence>
<evidence type="ECO:0000256" key="4">
    <source>
        <dbReference type="ARBA" id="ARBA00022723"/>
    </source>
</evidence>
<evidence type="ECO:0000256" key="5">
    <source>
        <dbReference type="ARBA" id="ARBA00023002"/>
    </source>
</evidence>
<evidence type="ECO:0000313" key="9">
    <source>
        <dbReference type="EMBL" id="MZP29269.1"/>
    </source>
</evidence>
<sequence length="695" mass="75265">MPVLPSVCPLDCPDACGLLLGVEGNKVVSCKGDPDHPFTRGFLCGKMGRFPEHLNSPERLTQPLRRTGPKGTAQFEPISWDEAIGTIVERFQAIIAENGAEAILPYSYAGTMGLVQRNSGHAFFHRLGASRLKRTICATTADVGWTMTLGETMGSDIEAMVDADLILIWGMNVASTHIHLLPFLKEARKKGAQVIQVDCYKNRTSAVADRVVLIPPGTDTALALGVMHVLIREDHIDHAFIEAHTEGYGALKEKVLRDYAPEQVEALTGIAASTVTELGRAYGAARAPFIRVGNGPNRQWDGAMIYRTLACLPGLTGAFAKKGGGIHASSNTGQALPLALVTREDLEPHPTREINMIELGQALLDRKDPPIRALYVYHANPAAVAPESEKVLQGLLRPDLFTVVHEQVLTDTARYADVVLPATAAPEHADLYRSYGHFYIQRAYPVAPPPGEAKSNLEVFCLLAKSFGFAEPHFQKTADDLIEELLAQKTPLLEGSDRPALTAGRPVRLNVGDNPPLRFGRFQTASGRLMFENPALAERGYPTLPEYRPRVKDAAEQAYPLRLLANPGHHLLNSTFGGADETERREGPHRILIAEADAAARHIVNGQPVHAFNALGEAFFEACVTADVPAGVVIVEGVRWQSRVPGGKNVNHLTAGKGTLLAGGSTFNDNYVEVAPKEAKKVHLGDCQLCAESLQ</sequence>
<keyword evidence="7" id="KW-0411">Iron-sulfur</keyword>
<dbReference type="SUPFAM" id="SSF53706">
    <property type="entry name" value="Formate dehydrogenase/DMSO reductase, domains 1-3"/>
    <property type="match status" value="1"/>
</dbReference>
<dbReference type="RefSeq" id="WP_161256370.1">
    <property type="nucleotide sequence ID" value="NZ_WXEY01000004.1"/>
</dbReference>
<keyword evidence="10" id="KW-1185">Reference proteome</keyword>
<accession>A0A845L2G0</accession>
<dbReference type="InterPro" id="IPR006963">
    <property type="entry name" value="Mopterin_OxRdtase_4Fe-4S_dom"/>
</dbReference>
<proteinExistence type="inferred from homology"/>
<evidence type="ECO:0000256" key="7">
    <source>
        <dbReference type="ARBA" id="ARBA00023014"/>
    </source>
</evidence>
<evidence type="ECO:0000256" key="3">
    <source>
        <dbReference type="ARBA" id="ARBA00022505"/>
    </source>
</evidence>
<dbReference type="GO" id="GO:0046872">
    <property type="term" value="F:metal ion binding"/>
    <property type="evidence" value="ECO:0007669"/>
    <property type="project" value="UniProtKB-KW"/>
</dbReference>
<comment type="similarity">
    <text evidence="2">Belongs to the prokaryotic molybdopterin-containing oxidoreductase family.</text>
</comment>
<dbReference type="EMBL" id="WXEY01000004">
    <property type="protein sequence ID" value="MZP29269.1"/>
    <property type="molecule type" value="Genomic_DNA"/>
</dbReference>
<evidence type="ECO:0000256" key="6">
    <source>
        <dbReference type="ARBA" id="ARBA00023004"/>
    </source>
</evidence>
<dbReference type="InterPro" id="IPR006656">
    <property type="entry name" value="Mopterin_OxRdtase"/>
</dbReference>
<dbReference type="Gene3D" id="3.40.228.10">
    <property type="entry name" value="Dimethylsulfoxide Reductase, domain 2"/>
    <property type="match status" value="1"/>
</dbReference>
<gene>
    <name evidence="9" type="ORF">GTO91_06055</name>
</gene>
<dbReference type="InterPro" id="IPR006655">
    <property type="entry name" value="Mopterin_OxRdtase_prok_CS"/>
</dbReference>
<protein>
    <submittedName>
        <fullName evidence="9">Molybdopterin-dependent oxidoreductase</fullName>
    </submittedName>
</protein>
<dbReference type="PROSITE" id="PS51669">
    <property type="entry name" value="4FE4S_MOW_BIS_MGD"/>
    <property type="match status" value="1"/>
</dbReference>
<dbReference type="OrthoDB" id="9803192at2"/>
<dbReference type="Gene3D" id="2.20.25.90">
    <property type="entry name" value="ADC-like domains"/>
    <property type="match status" value="1"/>
</dbReference>
<evidence type="ECO:0000256" key="2">
    <source>
        <dbReference type="ARBA" id="ARBA00010312"/>
    </source>
</evidence>
<keyword evidence="5" id="KW-0560">Oxidoreductase</keyword>
<dbReference type="SUPFAM" id="SSF50692">
    <property type="entry name" value="ADC-like"/>
    <property type="match status" value="1"/>
</dbReference>
<dbReference type="Pfam" id="PF04879">
    <property type="entry name" value="Molybdop_Fe4S4"/>
    <property type="match status" value="1"/>
</dbReference>
<dbReference type="InterPro" id="IPR050612">
    <property type="entry name" value="Prok_Mopterin_Oxidored"/>
</dbReference>
<dbReference type="GO" id="GO:0043546">
    <property type="term" value="F:molybdopterin cofactor binding"/>
    <property type="evidence" value="ECO:0007669"/>
    <property type="project" value="InterPro"/>
</dbReference>
<dbReference type="Gene3D" id="2.40.40.20">
    <property type="match status" value="1"/>
</dbReference>
<dbReference type="Pfam" id="PF01568">
    <property type="entry name" value="Molydop_binding"/>
    <property type="match status" value="1"/>
</dbReference>
<dbReference type="PROSITE" id="PS00490">
    <property type="entry name" value="MOLYBDOPTERIN_PROK_2"/>
    <property type="match status" value="1"/>
</dbReference>
<dbReference type="InterPro" id="IPR009010">
    <property type="entry name" value="Asp_de-COase-like_dom_sf"/>
</dbReference>
<comment type="cofactor">
    <cofactor evidence="1">
        <name>Mo-bis(molybdopterin guanine dinucleotide)</name>
        <dbReference type="ChEBI" id="CHEBI:60539"/>
    </cofactor>
</comment>